<dbReference type="InterPro" id="IPR049973">
    <property type="entry name" value="STY0301-like"/>
</dbReference>
<dbReference type="EMBL" id="JBHSMT010000004">
    <property type="protein sequence ID" value="MFC5472464.1"/>
    <property type="molecule type" value="Genomic_DNA"/>
</dbReference>
<comment type="caution">
    <text evidence="2">The sequence shown here is derived from an EMBL/GenBank/DDBJ whole genome shotgun (WGS) entry which is preliminary data.</text>
</comment>
<feature type="chain" id="PRO_5045259957" evidence="1">
    <location>
        <begin position="18"/>
        <end position="139"/>
    </location>
</feature>
<organism evidence="2 3">
    <name type="scientific">Paraherbaspirillum soli</name>
    <dbReference type="NCBI Taxonomy" id="631222"/>
    <lineage>
        <taxon>Bacteria</taxon>
        <taxon>Pseudomonadati</taxon>
        <taxon>Pseudomonadota</taxon>
        <taxon>Betaproteobacteria</taxon>
        <taxon>Burkholderiales</taxon>
        <taxon>Oxalobacteraceae</taxon>
        <taxon>Paraherbaspirillum</taxon>
    </lineage>
</organism>
<dbReference type="RefSeq" id="WP_378993929.1">
    <property type="nucleotide sequence ID" value="NZ_JBHSMT010000004.1"/>
</dbReference>
<sequence length="139" mass="15540">MSKIINIALYLSFFPYAALVNAETLSCPAEIELDMTSIKMTSQLDQWKPFFQNGKLALVAAGFSDGPAEEQAFLKPYSNAESKVGSRVTWKFEGGYPKGKWLNCDYEGNIALLSKVIPEKTKECIVSYKEKKLLAINCR</sequence>
<reference evidence="3" key="1">
    <citation type="journal article" date="2019" name="Int. J. Syst. Evol. Microbiol.">
        <title>The Global Catalogue of Microorganisms (GCM) 10K type strain sequencing project: providing services to taxonomists for standard genome sequencing and annotation.</title>
        <authorList>
            <consortium name="The Broad Institute Genomics Platform"/>
            <consortium name="The Broad Institute Genome Sequencing Center for Infectious Disease"/>
            <person name="Wu L."/>
            <person name="Ma J."/>
        </authorList>
    </citation>
    <scope>NUCLEOTIDE SEQUENCE [LARGE SCALE GENOMIC DNA]</scope>
    <source>
        <strain evidence="3">JCM 17066</strain>
    </source>
</reference>
<keyword evidence="1" id="KW-0732">Signal</keyword>
<proteinExistence type="predicted"/>
<name>A0ABW0M3V0_9BURK</name>
<protein>
    <submittedName>
        <fullName evidence="2">STY0301 family protein</fullName>
    </submittedName>
</protein>
<evidence type="ECO:0000313" key="3">
    <source>
        <dbReference type="Proteomes" id="UP001596045"/>
    </source>
</evidence>
<evidence type="ECO:0000313" key="2">
    <source>
        <dbReference type="EMBL" id="MFC5472464.1"/>
    </source>
</evidence>
<keyword evidence="3" id="KW-1185">Reference proteome</keyword>
<dbReference type="NCBIfam" id="NF042415">
    <property type="entry name" value="STY0301_fam"/>
    <property type="match status" value="1"/>
</dbReference>
<accession>A0ABW0M3V0</accession>
<dbReference type="Proteomes" id="UP001596045">
    <property type="component" value="Unassembled WGS sequence"/>
</dbReference>
<evidence type="ECO:0000256" key="1">
    <source>
        <dbReference type="SAM" id="SignalP"/>
    </source>
</evidence>
<feature type="signal peptide" evidence="1">
    <location>
        <begin position="1"/>
        <end position="17"/>
    </location>
</feature>
<gene>
    <name evidence="2" type="ORF">ACFPM8_00685</name>
</gene>